<dbReference type="SUPFAM" id="SSF49464">
    <property type="entry name" value="Carboxypeptidase regulatory domain-like"/>
    <property type="match status" value="1"/>
</dbReference>
<dbReference type="Proteomes" id="UP000223913">
    <property type="component" value="Unassembled WGS sequence"/>
</dbReference>
<evidence type="ECO:0000259" key="2">
    <source>
        <dbReference type="Pfam" id="PF14905"/>
    </source>
</evidence>
<proteinExistence type="predicted"/>
<feature type="chain" id="PRO_5012045029" evidence="1">
    <location>
        <begin position="20"/>
        <end position="934"/>
    </location>
</feature>
<dbReference type="RefSeq" id="WP_099148964.1">
    <property type="nucleotide sequence ID" value="NZ_PDUD01000009.1"/>
</dbReference>
<evidence type="ECO:0000313" key="4">
    <source>
        <dbReference type="Proteomes" id="UP000223913"/>
    </source>
</evidence>
<gene>
    <name evidence="3" type="ORF">CRP01_05275</name>
</gene>
<sequence>MRPIFLLLLLTLFSSALVAQSPRQFDLQARVTDAADDSPLISATVMLLSVQDSSLISFGRTEDDGSFQLKGLLNDQAYLLRLTYLGYQTLDVPLPFPVDREKLDLGNLKMGTQSALLDEVIVQEEHIPVRINKDTIEYNARAFKTQPNAPVEDLLKKLPGMEVDREGNIRAQGERVEQVMVDGKEFFGRDPKAATRNLPAEAVDKVQVYDKKSDQAEFSGVDDGSRQKTVNLELKNDFKKGAFGSAEAGYGTEDRFNLKGSLNRFTPKQQLSLIAMGNNINRQGFSINDYMQFSGAMRRMMSGGGGTMQLTFNSDEMDFPIDFGSNTGFTTTWAGGLNFNHDWKNGSELNGSYVFDHLDRDTETTTLRENYLPTGTLRSEDETFDNNLRQGHRFNIGLERELDTLNQIRWDLRLNSTKNERLVEGSGRTLDAANTLQNESERYQQLQGQRRNVDSEFLFRHRFKAPGRSLTAGLNFNLGDNVRQADIRSWNRYYHSDQISLDSIMQEQSTNSENLGYGLNLTHIEPLGKRRYLEFSYYYNHLTNRLDREVLDLEDGTGRRNEGLSNAYQNDYDYHRLGAQFRLNRRRFNFMSGVHRQESRLLGRLMLPDGEIRRKFGNWLPVLQFNFEPISGKNLRFDYRTSIREPDIQQLQPLLDNTDPLNLYIGNPDLQAAYEHNLSLSYLSFNQVSMSNIFAFVNFRYAKNAISTAQTIDEQFRRTLQPVNVDNDYEFNANLSYGFRIRPIKSRFELRGETRLGRSINLLNETPNQTYRLLLSPQIRWSFTGNEKLEPYLEVAWDNNRIRYTGQSEVTQNYSNLNYQAGLDADLPARFTFSTSFDLNNYYWSDRDAQSVPIWNLSLSRFLLKGDRGELKFSVFDLLNKNLGIDRYASLSFFQEQRIRSLGRYFMLSFTYAIRQQGGAHVRMSGGMRVMRRR</sequence>
<feature type="signal peptide" evidence="1">
    <location>
        <begin position="1"/>
        <end position="19"/>
    </location>
</feature>
<reference evidence="3 4" key="1">
    <citation type="submission" date="2017-10" db="EMBL/GenBank/DDBJ databases">
        <title>The draft genome sequence of Lewinella nigricans NBRC 102662.</title>
        <authorList>
            <person name="Wang K."/>
        </authorList>
    </citation>
    <scope>NUCLEOTIDE SEQUENCE [LARGE SCALE GENOMIC DNA]</scope>
    <source>
        <strain evidence="3 4">NBRC 102662</strain>
    </source>
</reference>
<dbReference type="OrthoDB" id="1682379at2"/>
<feature type="domain" description="Outer membrane protein beta-barrel" evidence="2">
    <location>
        <begin position="461"/>
        <end position="912"/>
    </location>
</feature>
<dbReference type="InterPro" id="IPR008969">
    <property type="entry name" value="CarboxyPept-like_regulatory"/>
</dbReference>
<organism evidence="3 4">
    <name type="scientific">Flavilitoribacter nigricans (strain ATCC 23147 / DSM 23189 / NBRC 102662 / NCIMB 1420 / SS-2)</name>
    <name type="common">Lewinella nigricans</name>
    <dbReference type="NCBI Taxonomy" id="1122177"/>
    <lineage>
        <taxon>Bacteria</taxon>
        <taxon>Pseudomonadati</taxon>
        <taxon>Bacteroidota</taxon>
        <taxon>Saprospiria</taxon>
        <taxon>Saprospirales</taxon>
        <taxon>Lewinellaceae</taxon>
        <taxon>Flavilitoribacter</taxon>
    </lineage>
</organism>
<protein>
    <submittedName>
        <fullName evidence="3">TonB-dependent receptor</fullName>
    </submittedName>
</protein>
<dbReference type="InterPro" id="IPR041700">
    <property type="entry name" value="OMP_b-brl_3"/>
</dbReference>
<dbReference type="SUPFAM" id="SSF56935">
    <property type="entry name" value="Porins"/>
    <property type="match status" value="1"/>
</dbReference>
<keyword evidence="3" id="KW-0675">Receptor</keyword>
<accession>A0A2D0NG85</accession>
<evidence type="ECO:0000313" key="3">
    <source>
        <dbReference type="EMBL" id="PHN07514.1"/>
    </source>
</evidence>
<keyword evidence="4" id="KW-1185">Reference proteome</keyword>
<name>A0A2D0NG85_FLAN2</name>
<dbReference type="AlphaFoldDB" id="A0A2D0NG85"/>
<keyword evidence="1" id="KW-0732">Signal</keyword>
<evidence type="ECO:0000256" key="1">
    <source>
        <dbReference type="SAM" id="SignalP"/>
    </source>
</evidence>
<dbReference type="EMBL" id="PDUD01000009">
    <property type="protein sequence ID" value="PHN07514.1"/>
    <property type="molecule type" value="Genomic_DNA"/>
</dbReference>
<comment type="caution">
    <text evidence="3">The sequence shown here is derived from an EMBL/GenBank/DDBJ whole genome shotgun (WGS) entry which is preliminary data.</text>
</comment>
<dbReference type="Pfam" id="PF14905">
    <property type="entry name" value="OMP_b-brl_3"/>
    <property type="match status" value="1"/>
</dbReference>